<evidence type="ECO:0000256" key="3">
    <source>
        <dbReference type="ARBA" id="ARBA00023004"/>
    </source>
</evidence>
<dbReference type="Gene3D" id="1.10.15.40">
    <property type="entry name" value="Electron transport complex subunit B, putative Fe-S cluster"/>
    <property type="match status" value="1"/>
</dbReference>
<dbReference type="InterPro" id="IPR009016">
    <property type="entry name" value="Fe_hydrogenase"/>
</dbReference>
<dbReference type="RefSeq" id="WP_069649208.1">
    <property type="nucleotide sequence ID" value="NZ_MDJR01000001.1"/>
</dbReference>
<protein>
    <submittedName>
        <fullName evidence="7">Periplasmic [FeFe] hydrogenase large subunit</fullName>
    </submittedName>
</protein>
<dbReference type="SUPFAM" id="SSF54862">
    <property type="entry name" value="4Fe-4S ferredoxins"/>
    <property type="match status" value="1"/>
</dbReference>
<dbReference type="InterPro" id="IPR017900">
    <property type="entry name" value="4Fe4S_Fe_S_CS"/>
</dbReference>
<dbReference type="GO" id="GO:0046872">
    <property type="term" value="F:metal ion binding"/>
    <property type="evidence" value="ECO:0007669"/>
    <property type="project" value="UniProtKB-KW"/>
</dbReference>
<keyword evidence="2" id="KW-0479">Metal-binding</keyword>
<keyword evidence="4" id="KW-0411">Iron-sulfur</keyword>
<keyword evidence="1" id="KW-0004">4Fe-4S</keyword>
<dbReference type="SUPFAM" id="SSF53920">
    <property type="entry name" value="Fe-only hydrogenase"/>
    <property type="match status" value="1"/>
</dbReference>
<dbReference type="EMBL" id="KP004402">
    <property type="protein sequence ID" value="AIZ97526.1"/>
    <property type="molecule type" value="Genomic_DNA"/>
</dbReference>
<name>A0A0A7NV32_9FIRM</name>
<dbReference type="Pfam" id="PF02906">
    <property type="entry name" value="Fe_hyd_lg_C"/>
    <property type="match status" value="2"/>
</dbReference>
<evidence type="ECO:0000313" key="7">
    <source>
        <dbReference type="EMBL" id="AIZ97526.1"/>
    </source>
</evidence>
<evidence type="ECO:0000256" key="1">
    <source>
        <dbReference type="ARBA" id="ARBA00022485"/>
    </source>
</evidence>
<feature type="domain" description="4Fe-4S ferredoxin-type" evidence="5">
    <location>
        <begin position="6"/>
        <end position="35"/>
    </location>
</feature>
<dbReference type="PROSITE" id="PS51656">
    <property type="entry name" value="4FE4S"/>
    <property type="match status" value="1"/>
</dbReference>
<dbReference type="Gene3D" id="3.30.70.20">
    <property type="match status" value="1"/>
</dbReference>
<dbReference type="PROSITE" id="PS00198">
    <property type="entry name" value="4FE4S_FER_1"/>
    <property type="match status" value="1"/>
</dbReference>
<dbReference type="InterPro" id="IPR050395">
    <property type="entry name" value="4Fe4S_Ferredoxin_RnfB"/>
</dbReference>
<evidence type="ECO:0000259" key="5">
    <source>
        <dbReference type="PROSITE" id="PS51379"/>
    </source>
</evidence>
<keyword evidence="3" id="KW-0408">Iron</keyword>
<dbReference type="AlphaFoldDB" id="A0A0A7NV32"/>
<evidence type="ECO:0000256" key="2">
    <source>
        <dbReference type="ARBA" id="ARBA00022723"/>
    </source>
</evidence>
<dbReference type="Pfam" id="PF04060">
    <property type="entry name" value="FeS"/>
    <property type="match status" value="1"/>
</dbReference>
<sequence length="413" mass="46401">MEEYFHSVVLDKDRCNGCTNCMRRCPTEAIRVRDKKAIIIKERCIDCGECIRVCPYHAQQTQLDTLDKLKKYKYKIAISPMTMYGQFNLDKDMNKVFKGIKMLGFDEVFDEGYAADIITLIIRENLKNNQQPKPLISSLCPAVLRLIQIRFPSLIDNIIRIESPMELAARLARKNAMERYGLKSDEIGIFYITQCPAKVTSIKNPIGIKNSHVDGAISIKQIYGDIVKNSNTVEKIEAFRTASTYGIDWARAGGQSKSIGVDNYIAVDGIDNVIKVLEEIELGKLNNIEYFEGLACVGGCVGGPLCVENPFIAKSRIRRLAEKRNDEIKVSREYAIELYDSGFACWTEKIQSKGAMKLDENIVEAIKKIEEIKKLTSLLPGLDCGSCGAPSCRALAEDIVRGYSKIEDCIFKD</sequence>
<reference evidence="7" key="1">
    <citation type="submission" date="2014-10" db="EMBL/GenBank/DDBJ databases">
        <title>Thermophilic hydrogen-producing bacteria Caloranaerobacter from deep-sea hydrothermal environments: phylogeny, physiology and diverse [FeFe] hydrogenases.</title>
        <authorList>
            <person name="Jiang L.J."/>
            <person name="Zeng X."/>
            <person name="Shao Z.Z."/>
        </authorList>
    </citation>
    <scope>NUCLEOTIDE SEQUENCE</scope>
    <source>
        <strain evidence="7">DY22619</strain>
    </source>
</reference>
<dbReference type="GO" id="GO:0051539">
    <property type="term" value="F:4 iron, 4 sulfur cluster binding"/>
    <property type="evidence" value="ECO:0007669"/>
    <property type="project" value="UniProtKB-KW"/>
</dbReference>
<evidence type="ECO:0000259" key="6">
    <source>
        <dbReference type="PROSITE" id="PS51656"/>
    </source>
</evidence>
<feature type="domain" description="4Fe-4S ferredoxin-type" evidence="5">
    <location>
        <begin position="36"/>
        <end position="64"/>
    </location>
</feature>
<proteinExistence type="predicted"/>
<organism evidence="7">
    <name type="scientific">Caloranaerobacter ferrireducens</name>
    <dbReference type="NCBI Taxonomy" id="1323370"/>
    <lineage>
        <taxon>Bacteria</taxon>
        <taxon>Bacillati</taxon>
        <taxon>Bacillota</taxon>
        <taxon>Tissierellia</taxon>
        <taxon>Tissierellales</taxon>
        <taxon>Thermohalobacteraceae</taxon>
        <taxon>Caloranaerobacter</taxon>
    </lineage>
</organism>
<dbReference type="InterPro" id="IPR017896">
    <property type="entry name" value="4Fe4S_Fe-S-bd"/>
</dbReference>
<dbReference type="PANTHER" id="PTHR43560:SF1">
    <property type="entry name" value="ION-TRANSLOCATING OXIDOREDUCTASE COMPLEX SUBUNIT B"/>
    <property type="match status" value="1"/>
</dbReference>
<accession>A0A0A7NV32</accession>
<feature type="domain" description="4Fe-4S" evidence="6">
    <location>
        <begin position="364"/>
        <end position="413"/>
    </location>
</feature>
<dbReference type="Gene3D" id="3.40.950.10">
    <property type="entry name" value="Fe-only Hydrogenase (Larger Subunit), Chain L, domain 3"/>
    <property type="match status" value="1"/>
</dbReference>
<dbReference type="InterPro" id="IPR007202">
    <property type="entry name" value="4Fe-4S_dom"/>
</dbReference>
<dbReference type="Pfam" id="PF13237">
    <property type="entry name" value="Fer4_10"/>
    <property type="match status" value="1"/>
</dbReference>
<dbReference type="PROSITE" id="PS51379">
    <property type="entry name" value="4FE4S_FER_2"/>
    <property type="match status" value="2"/>
</dbReference>
<dbReference type="InterPro" id="IPR004108">
    <property type="entry name" value="Fe_hydrogenase_lsu_C"/>
</dbReference>
<dbReference type="PANTHER" id="PTHR43560">
    <property type="entry name" value="ION-TRANSLOCATING OXIDOREDUCTASE COMPLEX SUBUNIT B"/>
    <property type="match status" value="1"/>
</dbReference>
<evidence type="ECO:0000256" key="4">
    <source>
        <dbReference type="ARBA" id="ARBA00023014"/>
    </source>
</evidence>